<proteinExistence type="predicted"/>
<keyword evidence="3" id="KW-1185">Reference proteome</keyword>
<evidence type="ECO:0000313" key="2">
    <source>
        <dbReference type="EMBL" id="KAF2688149.1"/>
    </source>
</evidence>
<evidence type="ECO:0000259" key="1">
    <source>
        <dbReference type="Pfam" id="PF24864"/>
    </source>
</evidence>
<name>A0A6G1JDD9_9PLEO</name>
<gene>
    <name evidence="2" type="ORF">K458DRAFT_385719</name>
</gene>
<evidence type="ECO:0000313" key="3">
    <source>
        <dbReference type="Proteomes" id="UP000799291"/>
    </source>
</evidence>
<reference evidence="2" key="1">
    <citation type="journal article" date="2020" name="Stud. Mycol.">
        <title>101 Dothideomycetes genomes: a test case for predicting lifestyles and emergence of pathogens.</title>
        <authorList>
            <person name="Haridas S."/>
            <person name="Albert R."/>
            <person name="Binder M."/>
            <person name="Bloem J."/>
            <person name="Labutti K."/>
            <person name="Salamov A."/>
            <person name="Andreopoulos B."/>
            <person name="Baker S."/>
            <person name="Barry K."/>
            <person name="Bills G."/>
            <person name="Bluhm B."/>
            <person name="Cannon C."/>
            <person name="Castanera R."/>
            <person name="Culley D."/>
            <person name="Daum C."/>
            <person name="Ezra D."/>
            <person name="Gonzalez J."/>
            <person name="Henrissat B."/>
            <person name="Kuo A."/>
            <person name="Liang C."/>
            <person name="Lipzen A."/>
            <person name="Lutzoni F."/>
            <person name="Magnuson J."/>
            <person name="Mondo S."/>
            <person name="Nolan M."/>
            <person name="Ohm R."/>
            <person name="Pangilinan J."/>
            <person name="Park H.-J."/>
            <person name="Ramirez L."/>
            <person name="Alfaro M."/>
            <person name="Sun H."/>
            <person name="Tritt A."/>
            <person name="Yoshinaga Y."/>
            <person name="Zwiers L.-H."/>
            <person name="Turgeon B."/>
            <person name="Goodwin S."/>
            <person name="Spatafora J."/>
            <person name="Crous P."/>
            <person name="Grigoriev I."/>
        </authorList>
    </citation>
    <scope>NUCLEOTIDE SEQUENCE</scope>
    <source>
        <strain evidence="2">CBS 122367</strain>
    </source>
</reference>
<protein>
    <recommendedName>
        <fullName evidence="1">DUF7730 domain-containing protein</fullName>
    </recommendedName>
</protein>
<dbReference type="Pfam" id="PF24864">
    <property type="entry name" value="DUF7730"/>
    <property type="match status" value="1"/>
</dbReference>
<dbReference type="Proteomes" id="UP000799291">
    <property type="component" value="Unassembled WGS sequence"/>
</dbReference>
<dbReference type="OrthoDB" id="4757095at2759"/>
<dbReference type="PANTHER" id="PTHR38790:SF4">
    <property type="entry name" value="2EXR DOMAIN-CONTAINING PROTEIN"/>
    <property type="match status" value="1"/>
</dbReference>
<sequence>MHRLSSLRILRNKVSQAVGLRPIPTPAWPLQDECDAPEIMEQLQSPLFGTLSVELRILIYSAVLGDPGRFLHICLNRKKKKCRPMAHWRCTDLESPFPTWQHYCFGEKPSFDKEGKCCNVHPRQITTTDDQLIALLLSCQRIYSEALIILYERNIFHFRGGVTLPAFKQSIPAVQWNAIRKIHLSTAYSPFYHPNCNRAGYKAPKTLPNWNQICEDLSSLPSLQTLSFDILADDPYFVRGYFTGTEPETLLSILKPLKAIRSSRMEVELNIELPKEVVHLLGPVNYEIAFRERPFNEVFRRLPLRDSIELEKYNLTHNL</sequence>
<dbReference type="EMBL" id="MU005574">
    <property type="protein sequence ID" value="KAF2688149.1"/>
    <property type="molecule type" value="Genomic_DNA"/>
</dbReference>
<dbReference type="AlphaFoldDB" id="A0A6G1JDD9"/>
<feature type="domain" description="DUF7730" evidence="1">
    <location>
        <begin position="41"/>
        <end position="268"/>
    </location>
</feature>
<dbReference type="InterPro" id="IPR056632">
    <property type="entry name" value="DUF7730"/>
</dbReference>
<dbReference type="PANTHER" id="PTHR38790">
    <property type="entry name" value="2EXR DOMAIN-CONTAINING PROTEIN-RELATED"/>
    <property type="match status" value="1"/>
</dbReference>
<accession>A0A6G1JDD9</accession>
<organism evidence="2 3">
    <name type="scientific">Lentithecium fluviatile CBS 122367</name>
    <dbReference type="NCBI Taxonomy" id="1168545"/>
    <lineage>
        <taxon>Eukaryota</taxon>
        <taxon>Fungi</taxon>
        <taxon>Dikarya</taxon>
        <taxon>Ascomycota</taxon>
        <taxon>Pezizomycotina</taxon>
        <taxon>Dothideomycetes</taxon>
        <taxon>Pleosporomycetidae</taxon>
        <taxon>Pleosporales</taxon>
        <taxon>Massarineae</taxon>
        <taxon>Lentitheciaceae</taxon>
        <taxon>Lentithecium</taxon>
    </lineage>
</organism>